<accession>A0A0A8YEN6</accession>
<proteinExistence type="predicted"/>
<name>A0A0A8YEN6_ARUDO</name>
<protein>
    <submittedName>
        <fullName evidence="1">Uncharacterized protein</fullName>
    </submittedName>
</protein>
<reference evidence="1" key="1">
    <citation type="submission" date="2014-09" db="EMBL/GenBank/DDBJ databases">
        <authorList>
            <person name="Magalhaes I.L.F."/>
            <person name="Oliveira U."/>
            <person name="Santos F.R."/>
            <person name="Vidigal T.H.D.A."/>
            <person name="Brescovit A.D."/>
            <person name="Santos A.J."/>
        </authorList>
    </citation>
    <scope>NUCLEOTIDE SEQUENCE</scope>
    <source>
        <tissue evidence="1">Shoot tissue taken approximately 20 cm above the soil surface</tissue>
    </source>
</reference>
<sequence>MLVKGYLNYAYWKRTHAYFYSNKKDAMEIINNLMHYSRAKPKKYCRLFRISSQSKYSKR</sequence>
<dbReference type="EMBL" id="GBRH01276293">
    <property type="protein sequence ID" value="JAD21602.1"/>
    <property type="molecule type" value="Transcribed_RNA"/>
</dbReference>
<organism evidence="1">
    <name type="scientific">Arundo donax</name>
    <name type="common">Giant reed</name>
    <name type="synonym">Donax arundinaceus</name>
    <dbReference type="NCBI Taxonomy" id="35708"/>
    <lineage>
        <taxon>Eukaryota</taxon>
        <taxon>Viridiplantae</taxon>
        <taxon>Streptophyta</taxon>
        <taxon>Embryophyta</taxon>
        <taxon>Tracheophyta</taxon>
        <taxon>Spermatophyta</taxon>
        <taxon>Magnoliopsida</taxon>
        <taxon>Liliopsida</taxon>
        <taxon>Poales</taxon>
        <taxon>Poaceae</taxon>
        <taxon>PACMAD clade</taxon>
        <taxon>Arundinoideae</taxon>
        <taxon>Arundineae</taxon>
        <taxon>Arundo</taxon>
    </lineage>
</organism>
<dbReference type="AlphaFoldDB" id="A0A0A8YEN6"/>
<reference evidence="1" key="2">
    <citation type="journal article" date="2015" name="Data Brief">
        <title>Shoot transcriptome of the giant reed, Arundo donax.</title>
        <authorList>
            <person name="Barrero R.A."/>
            <person name="Guerrero F.D."/>
            <person name="Moolhuijzen P."/>
            <person name="Goolsby J.A."/>
            <person name="Tidwell J."/>
            <person name="Bellgard S.E."/>
            <person name="Bellgard M.I."/>
        </authorList>
    </citation>
    <scope>NUCLEOTIDE SEQUENCE</scope>
    <source>
        <tissue evidence="1">Shoot tissue taken approximately 20 cm above the soil surface</tissue>
    </source>
</reference>
<evidence type="ECO:0000313" key="1">
    <source>
        <dbReference type="EMBL" id="JAD21602.1"/>
    </source>
</evidence>